<name>A0A1M4V261_9BACL</name>
<evidence type="ECO:0000256" key="1">
    <source>
        <dbReference type="ARBA" id="ARBA00004370"/>
    </source>
</evidence>
<evidence type="ECO:0000313" key="8">
    <source>
        <dbReference type="EMBL" id="SHE62978.1"/>
    </source>
</evidence>
<protein>
    <submittedName>
        <fullName evidence="8">Small GTP-binding protein domain-containing protein</fullName>
    </submittedName>
</protein>
<dbReference type="SUPFAM" id="SSF52540">
    <property type="entry name" value="P-loop containing nucleoside triphosphate hydrolases"/>
    <property type="match status" value="2"/>
</dbReference>
<dbReference type="Proteomes" id="UP000184476">
    <property type="component" value="Unassembled WGS sequence"/>
</dbReference>
<keyword evidence="2" id="KW-0547">Nucleotide-binding</keyword>
<keyword evidence="5" id="KW-0472">Membrane</keyword>
<comment type="subcellular location">
    <subcellularLocation>
        <location evidence="1">Membrane</location>
    </subcellularLocation>
</comment>
<dbReference type="AlphaFoldDB" id="A0A1M4V261"/>
<dbReference type="GO" id="GO:0005525">
    <property type="term" value="F:GTP binding"/>
    <property type="evidence" value="ECO:0007669"/>
    <property type="project" value="UniProtKB-KW"/>
</dbReference>
<dbReference type="RefSeq" id="WP_073153277.1">
    <property type="nucleotide sequence ID" value="NZ_FQVL01000002.1"/>
</dbReference>
<keyword evidence="3" id="KW-0378">Hydrolase</keyword>
<accession>A0A1M4V261</accession>
<dbReference type="Pfam" id="PF00350">
    <property type="entry name" value="Dynamin_N"/>
    <property type="match status" value="2"/>
</dbReference>
<dbReference type="InterPro" id="IPR027417">
    <property type="entry name" value="P-loop_NTPase"/>
</dbReference>
<gene>
    <name evidence="8" type="ORF">SAMN05444392_102130</name>
</gene>
<dbReference type="GO" id="GO:0016020">
    <property type="term" value="C:membrane"/>
    <property type="evidence" value="ECO:0007669"/>
    <property type="project" value="UniProtKB-SubCell"/>
</dbReference>
<dbReference type="GO" id="GO:0003924">
    <property type="term" value="F:GTPase activity"/>
    <property type="evidence" value="ECO:0007669"/>
    <property type="project" value="InterPro"/>
</dbReference>
<feature type="coiled-coil region" evidence="6">
    <location>
        <begin position="471"/>
        <end position="508"/>
    </location>
</feature>
<dbReference type="CDD" id="cd09912">
    <property type="entry name" value="DLP_2"/>
    <property type="match status" value="2"/>
</dbReference>
<dbReference type="OrthoDB" id="5477114at2"/>
<dbReference type="Gene3D" id="3.40.50.300">
    <property type="entry name" value="P-loop containing nucleotide triphosphate hydrolases"/>
    <property type="match status" value="2"/>
</dbReference>
<dbReference type="PANTHER" id="PTHR10465">
    <property type="entry name" value="TRANSMEMBRANE GTPASE FZO1"/>
    <property type="match status" value="1"/>
</dbReference>
<evidence type="ECO:0000256" key="2">
    <source>
        <dbReference type="ARBA" id="ARBA00022741"/>
    </source>
</evidence>
<feature type="domain" description="Dynamin N-terminal" evidence="7">
    <location>
        <begin position="46"/>
        <end position="200"/>
    </location>
</feature>
<keyword evidence="6" id="KW-0175">Coiled coil</keyword>
<dbReference type="STRING" id="112248.SAMN05444392_102130"/>
<dbReference type="EMBL" id="FQVL01000002">
    <property type="protein sequence ID" value="SHE62978.1"/>
    <property type="molecule type" value="Genomic_DNA"/>
</dbReference>
<evidence type="ECO:0000256" key="6">
    <source>
        <dbReference type="SAM" id="Coils"/>
    </source>
</evidence>
<keyword evidence="4" id="KW-0342">GTP-binding</keyword>
<reference evidence="8 9" key="1">
    <citation type="submission" date="2016-11" db="EMBL/GenBank/DDBJ databases">
        <authorList>
            <person name="Jaros S."/>
            <person name="Januszkiewicz K."/>
            <person name="Wedrychowicz H."/>
        </authorList>
    </citation>
    <scope>NUCLEOTIDE SEQUENCE [LARGE SCALE GENOMIC DNA]</scope>
    <source>
        <strain evidence="8 9">DSM 44666</strain>
    </source>
</reference>
<keyword evidence="9" id="KW-1185">Reference proteome</keyword>
<evidence type="ECO:0000313" key="9">
    <source>
        <dbReference type="Proteomes" id="UP000184476"/>
    </source>
</evidence>
<dbReference type="PANTHER" id="PTHR10465:SF0">
    <property type="entry name" value="SARCALUMENIN"/>
    <property type="match status" value="1"/>
</dbReference>
<evidence type="ECO:0000259" key="7">
    <source>
        <dbReference type="Pfam" id="PF00350"/>
    </source>
</evidence>
<proteinExistence type="predicted"/>
<feature type="domain" description="Dynamin N-terminal" evidence="7">
    <location>
        <begin position="619"/>
        <end position="846"/>
    </location>
</feature>
<organism evidence="8 9">
    <name type="scientific">Seinonella peptonophila</name>
    <dbReference type="NCBI Taxonomy" id="112248"/>
    <lineage>
        <taxon>Bacteria</taxon>
        <taxon>Bacillati</taxon>
        <taxon>Bacillota</taxon>
        <taxon>Bacilli</taxon>
        <taxon>Bacillales</taxon>
        <taxon>Thermoactinomycetaceae</taxon>
        <taxon>Seinonella</taxon>
    </lineage>
</organism>
<evidence type="ECO:0000256" key="5">
    <source>
        <dbReference type="ARBA" id="ARBA00023136"/>
    </source>
</evidence>
<dbReference type="InterPro" id="IPR027094">
    <property type="entry name" value="Mitofusin_fam"/>
</dbReference>
<evidence type="ECO:0000256" key="3">
    <source>
        <dbReference type="ARBA" id="ARBA00022801"/>
    </source>
</evidence>
<evidence type="ECO:0000256" key="4">
    <source>
        <dbReference type="ARBA" id="ARBA00023134"/>
    </source>
</evidence>
<sequence length="1207" mass="141783">MQRTKSSKELDRFASMVELIASTGEKTMSRKMKALMKKADREEYAIAFCGHFSAGKSSMINKLYGESLLPTSPIPTSTNLVQIRQGSNLVKCWTHKGSVRVYSNVEDEEFQALCKAGEEIAMIELSRPDAPLPKRVVIMDTPGIDSANDADQIATESMLHLADTIFYVMDYNHVEAEVNMHFIRELGKRRKRIFLVVNQIDKHRDEEGTIDQYRDRIISTFNQWELTYEKLFFTSFRLPEQAKQNEWLQLKQLIHELMQTADYQTGLEKEVKFTLEEYQSRKEAEWEKEQEALSGFAGKELDERYQTVSKECKQTQHAIVQLDTTLEKELQLQFNHAYLSPYELREQAQSYLESLHHSFKVGSFFGSKKKTVQEREKRLSSFFQLSCQIVETQLDLHLKQWLIRLLEQHQLEGKFDPKQIYEWNLPVTKALLQAQVKAGTDLTGNYLFTYIEDVMQAVKLQYRQRITPILNEIKKLVEVQLKERLEQLQQQEQRLNGLLEQKKQLEQKQQTDRAVIRRLRGIWQGEVPPIHKHKVSIYLQEDEVPTVSLSPHPLQKNVQSIYAAKQIDPHKTNIDLFARLPEIESGLRQVHKALMNDNVMSKWFANSLERLQNRNFTTALFGAFSAGKSSFANACLGEAILPVSANPTTAVVHRIEPCDEDKTHETSLIYWKSESMLLSELQEIFPLFSMNKPDQFVTALKQIKKILQRKSWNERQRMVQPFLEALLNGYSKYQPLLGTTTTITNLTDLQKNIAHESISCWIDQVRTFIDTPLTRQGLTLVDTPGADSIHARHTEVAFQYMKQADALFFVTYYNYAFSRVDREFLIQLGRVKESFSLDKMFFIINAIDLAQSKDELDQVIRYVRDQLSRYGIQNPRIYPVSSHQALKPSQRDESGMDAFENALHDFLSRDYLAVQLQQILNQYRQAERLLQKRVEVLSAAQEERIAHKAQHQQKHDQRIQAIGTWQQSTELPAFAQEVRELLYYVKQRLFYRFHDLYAEQINPSNIYGATRQAKEQLQSATHEVIRLFRHDLMQEIRATSLRLEQWLIQIGGKEIEGRLQQLREWDDQVPITHSWEPEWKSPEWEVPFPTLEESELTLLWKLFRGSRTFFEENEKEIFRHELRKRLEPLVDRFLERQTERLIDYYHDEWVVQTNLYWGEVKRQCIEYHRDWLQTWQNPIDPLQERQVIELIHDQAQRLSGILYKSSS</sequence>
<dbReference type="InterPro" id="IPR045063">
    <property type="entry name" value="Dynamin_N"/>
</dbReference>